<evidence type="ECO:0000313" key="2">
    <source>
        <dbReference type="EMBL" id="CAE8605049.1"/>
    </source>
</evidence>
<proteinExistence type="predicted"/>
<keyword evidence="3" id="KW-1185">Reference proteome</keyword>
<dbReference type="OrthoDB" id="438416at2759"/>
<keyword evidence="1" id="KW-0175">Coiled coil</keyword>
<evidence type="ECO:0000313" key="3">
    <source>
        <dbReference type="Proteomes" id="UP000654075"/>
    </source>
</evidence>
<comment type="caution">
    <text evidence="2">The sequence shown here is derived from an EMBL/GenBank/DDBJ whole genome shotgun (WGS) entry which is preliminary data.</text>
</comment>
<reference evidence="2" key="1">
    <citation type="submission" date="2021-02" db="EMBL/GenBank/DDBJ databases">
        <authorList>
            <person name="Dougan E. K."/>
            <person name="Rhodes N."/>
            <person name="Thang M."/>
            <person name="Chan C."/>
        </authorList>
    </citation>
    <scope>NUCLEOTIDE SEQUENCE</scope>
</reference>
<gene>
    <name evidence="2" type="ORF">PGLA1383_LOCUS23184</name>
</gene>
<feature type="coiled-coil region" evidence="1">
    <location>
        <begin position="7"/>
        <end position="65"/>
    </location>
</feature>
<name>A0A813F4J0_POLGL</name>
<dbReference type="Proteomes" id="UP000654075">
    <property type="component" value="Unassembled WGS sequence"/>
</dbReference>
<evidence type="ECO:0000256" key="1">
    <source>
        <dbReference type="SAM" id="Coils"/>
    </source>
</evidence>
<protein>
    <submittedName>
        <fullName evidence="2">Uncharacterized protein</fullName>
    </submittedName>
</protein>
<dbReference type="EMBL" id="CAJNNV010017303">
    <property type="protein sequence ID" value="CAE8605049.1"/>
    <property type="molecule type" value="Genomic_DNA"/>
</dbReference>
<dbReference type="AlphaFoldDB" id="A0A813F4J0"/>
<accession>A0A813F4J0</accession>
<organism evidence="2 3">
    <name type="scientific">Polarella glacialis</name>
    <name type="common">Dinoflagellate</name>
    <dbReference type="NCBI Taxonomy" id="89957"/>
    <lineage>
        <taxon>Eukaryota</taxon>
        <taxon>Sar</taxon>
        <taxon>Alveolata</taxon>
        <taxon>Dinophyceae</taxon>
        <taxon>Suessiales</taxon>
        <taxon>Suessiaceae</taxon>
        <taxon>Polarella</taxon>
    </lineage>
</organism>
<sequence>MADAAGLDLFKQEVSRLQRQVEELRQGLSKVSNEQSMQRRNAELLHEATQQWVSLEDRIAGLERERETSARASRNNLDSIATRVTELGVEVAQMPTTLEVQDGLMQLEQLVTASEARTRETFRESLDQRLETLQVDTSLKLSECIEGCSKEIQGCILDLGYCWEHSDSCRRDISGLLRQIWGDEGLACDSAAKEGASATQSPMAAEARSVPPMVPTGDEQLPQLRRGEASLASRLALAEHEVTALSEHMALKADLEDVVHRLATKAEAGHVHDRLVSADGSASFVL</sequence>